<feature type="compositionally biased region" description="Polar residues" evidence="1">
    <location>
        <begin position="378"/>
        <end position="391"/>
    </location>
</feature>
<dbReference type="EMBL" id="CM026424">
    <property type="protein sequence ID" value="KAG0581434.1"/>
    <property type="molecule type" value="Genomic_DNA"/>
</dbReference>
<accession>A0A8T0ICF9</accession>
<gene>
    <name evidence="2" type="ORF">KC19_4G251400</name>
</gene>
<feature type="compositionally biased region" description="Polar residues" evidence="1">
    <location>
        <begin position="166"/>
        <end position="175"/>
    </location>
</feature>
<dbReference type="Proteomes" id="UP000822688">
    <property type="component" value="Chromosome 4"/>
</dbReference>
<sequence length="391" mass="42182">MVASVPHYKYYPRSVSWQVASVLNPSLQNSLPTSLLSAHSREKREREGGVDADQTELKPEGKVQSPHTAYKSWQEEEEEESGHKLTLPPQYVSPGELSKAMPKYIRLKVRPETNGNGKPVPFSTSTEPVKPGNSPALSPHYDLAAGSPRSQESSGRETPRSVLDFPQNTSTTSKLPQPAAKAASGAASPASPARSLLHTPPPITTKPSCETTPPVSAGYQNTPLSSAELRRQKTNPSGALSPRIRSAATSPMPPIPTLGSKVTDAAPASATLLRSKLNTLAQYPELMPRVVQMESTAQGSPLSPAIPVDASRPVRNRLPTPPVALPPTPPIGSRPGSRLRRVRNPHPPEPTLETYKKASPNTHATNTVWNDRRDTSREQTNPRQSILIKST</sequence>
<protein>
    <submittedName>
        <fullName evidence="2">Uncharacterized protein</fullName>
    </submittedName>
</protein>
<evidence type="ECO:0000256" key="1">
    <source>
        <dbReference type="SAM" id="MobiDB-lite"/>
    </source>
</evidence>
<feature type="compositionally biased region" description="Polar residues" evidence="1">
    <location>
        <begin position="205"/>
        <end position="225"/>
    </location>
</feature>
<proteinExistence type="predicted"/>
<feature type="compositionally biased region" description="Pro residues" evidence="1">
    <location>
        <begin position="319"/>
        <end position="332"/>
    </location>
</feature>
<feature type="compositionally biased region" description="Low complexity" evidence="1">
    <location>
        <begin position="176"/>
        <end position="195"/>
    </location>
</feature>
<keyword evidence="3" id="KW-1185">Reference proteome</keyword>
<dbReference type="AlphaFoldDB" id="A0A8T0ICF9"/>
<feature type="region of interest" description="Disordered" evidence="1">
    <location>
        <begin position="294"/>
        <end position="391"/>
    </location>
</feature>
<organism evidence="2 3">
    <name type="scientific">Ceratodon purpureus</name>
    <name type="common">Fire moss</name>
    <name type="synonym">Dicranum purpureum</name>
    <dbReference type="NCBI Taxonomy" id="3225"/>
    <lineage>
        <taxon>Eukaryota</taxon>
        <taxon>Viridiplantae</taxon>
        <taxon>Streptophyta</taxon>
        <taxon>Embryophyta</taxon>
        <taxon>Bryophyta</taxon>
        <taxon>Bryophytina</taxon>
        <taxon>Bryopsida</taxon>
        <taxon>Dicranidae</taxon>
        <taxon>Pseudoditrichales</taxon>
        <taxon>Ditrichaceae</taxon>
        <taxon>Ceratodon</taxon>
    </lineage>
</organism>
<feature type="region of interest" description="Disordered" evidence="1">
    <location>
        <begin position="28"/>
        <end position="262"/>
    </location>
</feature>
<evidence type="ECO:0000313" key="2">
    <source>
        <dbReference type="EMBL" id="KAG0581434.1"/>
    </source>
</evidence>
<evidence type="ECO:0000313" key="3">
    <source>
        <dbReference type="Proteomes" id="UP000822688"/>
    </source>
</evidence>
<name>A0A8T0ICF9_CERPU</name>
<comment type="caution">
    <text evidence="2">The sequence shown here is derived from an EMBL/GenBank/DDBJ whole genome shotgun (WGS) entry which is preliminary data.</text>
</comment>
<feature type="compositionally biased region" description="Polar residues" evidence="1">
    <location>
        <begin position="359"/>
        <end position="369"/>
    </location>
</feature>
<feature type="compositionally biased region" description="Basic and acidic residues" evidence="1">
    <location>
        <begin position="39"/>
        <end position="61"/>
    </location>
</feature>
<feature type="compositionally biased region" description="Polar residues" evidence="1">
    <location>
        <begin position="28"/>
        <end position="37"/>
    </location>
</feature>
<reference evidence="2" key="1">
    <citation type="submission" date="2020-06" db="EMBL/GenBank/DDBJ databases">
        <title>WGS assembly of Ceratodon purpureus strain R40.</title>
        <authorList>
            <person name="Carey S.B."/>
            <person name="Jenkins J."/>
            <person name="Shu S."/>
            <person name="Lovell J.T."/>
            <person name="Sreedasyam A."/>
            <person name="Maumus F."/>
            <person name="Tiley G.P."/>
            <person name="Fernandez-Pozo N."/>
            <person name="Barry K."/>
            <person name="Chen C."/>
            <person name="Wang M."/>
            <person name="Lipzen A."/>
            <person name="Daum C."/>
            <person name="Saski C.A."/>
            <person name="Payton A.C."/>
            <person name="Mcbreen J.C."/>
            <person name="Conrad R.E."/>
            <person name="Kollar L.M."/>
            <person name="Olsson S."/>
            <person name="Huttunen S."/>
            <person name="Landis J.B."/>
            <person name="Wickett N.J."/>
            <person name="Johnson M.G."/>
            <person name="Rensing S.A."/>
            <person name="Grimwood J."/>
            <person name="Schmutz J."/>
            <person name="Mcdaniel S.F."/>
        </authorList>
    </citation>
    <scope>NUCLEOTIDE SEQUENCE</scope>
    <source>
        <strain evidence="2">R40</strain>
    </source>
</reference>